<dbReference type="Proteomes" id="UP000034785">
    <property type="component" value="Unassembled WGS sequence"/>
</dbReference>
<accession>A0A0G1BAS4</accession>
<proteinExistence type="predicted"/>
<dbReference type="InterPro" id="IPR019270">
    <property type="entry name" value="DUF2283"/>
</dbReference>
<evidence type="ECO:0008006" key="3">
    <source>
        <dbReference type="Google" id="ProtNLM"/>
    </source>
</evidence>
<dbReference type="AlphaFoldDB" id="A0A0G1BAS4"/>
<organism evidence="1 2">
    <name type="scientific">Candidatus Daviesbacteria bacterium GW2011_GWA2_42_7</name>
    <dbReference type="NCBI Taxonomy" id="1618425"/>
    <lineage>
        <taxon>Bacteria</taxon>
        <taxon>Candidatus Daviesiibacteriota</taxon>
    </lineage>
</organism>
<dbReference type="PANTHER" id="PTHR37029">
    <property type="entry name" value="SSR1768 PROTEIN"/>
    <property type="match status" value="1"/>
</dbReference>
<evidence type="ECO:0000313" key="2">
    <source>
        <dbReference type="Proteomes" id="UP000034785"/>
    </source>
</evidence>
<sequence length="89" mass="10144">MLPEGGRMKALNKISYSKDADILMIQLSDKKIDDAYETDNMIVQVDKKGEPVLLEIFQGKKFLRDIELLIHKSTETSAVVAHEVRVKKK</sequence>
<comment type="caution">
    <text evidence="1">The sequence shown here is derived from an EMBL/GenBank/DDBJ whole genome shotgun (WGS) entry which is preliminary data.</text>
</comment>
<dbReference type="Pfam" id="PF10049">
    <property type="entry name" value="DUF2283"/>
    <property type="match status" value="1"/>
</dbReference>
<dbReference type="PANTHER" id="PTHR37029:SF1">
    <property type="entry name" value="SSR1768 PROTEIN"/>
    <property type="match status" value="1"/>
</dbReference>
<name>A0A0G1BAS4_9BACT</name>
<evidence type="ECO:0000313" key="1">
    <source>
        <dbReference type="EMBL" id="KKS70299.1"/>
    </source>
</evidence>
<protein>
    <recommendedName>
        <fullName evidence="3">DUF2283 domain-containing protein</fullName>
    </recommendedName>
</protein>
<gene>
    <name evidence="1" type="ORF">UV41_C0028G0004</name>
</gene>
<dbReference type="EMBL" id="LCEJ01000028">
    <property type="protein sequence ID" value="KKS70299.1"/>
    <property type="molecule type" value="Genomic_DNA"/>
</dbReference>
<reference evidence="1 2" key="1">
    <citation type="journal article" date="2015" name="Nature">
        <title>rRNA introns, odd ribosomes, and small enigmatic genomes across a large radiation of phyla.</title>
        <authorList>
            <person name="Brown C.T."/>
            <person name="Hug L.A."/>
            <person name="Thomas B.C."/>
            <person name="Sharon I."/>
            <person name="Castelle C.J."/>
            <person name="Singh A."/>
            <person name="Wilkins M.J."/>
            <person name="Williams K.H."/>
            <person name="Banfield J.F."/>
        </authorList>
    </citation>
    <scope>NUCLEOTIDE SEQUENCE [LARGE SCALE GENOMIC DNA]</scope>
</reference>